<protein>
    <submittedName>
        <fullName evidence="1">Uncharacterized protein</fullName>
    </submittedName>
</protein>
<sequence length="431" mass="48222">MDLRFWPGGRLGTRRFLQTLRSYLGPRGRIRTRRSFGNPKVPSDPEVVFRTRSSCGNPEVLLSILRSYLDPEVMWKPGGSPLDPEILFGTQRLCKDPEVVWEPGGHFEPGEVPLDPEVVLNPEVSFRPGGRFEPGGCFRPGGRFEPGEVVSNPKVTLDPEIVFNPEVSFGPGGRFKPGGCSGPGGRLGTRRFLLDLEVILNPWLYKNLEVYLFQALRSFHDPETAWGPEGTVLRLPRKSLAGLEGVGVGVMTQVPGLRCFPRTPMRLKLHRGFRDGCRGRSRSFSPQKPGGRCPARGLDEFSQPASPEQDIAPVILLSQVLLRPGPCLNLEESRFPRDRQGSNGYSKACGLFRSIDLGRFRILALHVDGWQESDKRDPSSRRRTPVSHSYIFPGSKWHMTGERKRIIDLLPAYVPHDWILAGELSFEEPTP</sequence>
<gene>
    <name evidence="1" type="ORF">F2Q68_00011241</name>
</gene>
<comment type="caution">
    <text evidence="1">The sequence shown here is derived from an EMBL/GenBank/DDBJ whole genome shotgun (WGS) entry which is preliminary data.</text>
</comment>
<evidence type="ECO:0000313" key="2">
    <source>
        <dbReference type="Proteomes" id="UP000712281"/>
    </source>
</evidence>
<dbReference type="EMBL" id="QGKW02000717">
    <property type="protein sequence ID" value="KAF2597962.1"/>
    <property type="molecule type" value="Genomic_DNA"/>
</dbReference>
<organism evidence="1 2">
    <name type="scientific">Brassica cretica</name>
    <name type="common">Mustard</name>
    <dbReference type="NCBI Taxonomy" id="69181"/>
    <lineage>
        <taxon>Eukaryota</taxon>
        <taxon>Viridiplantae</taxon>
        <taxon>Streptophyta</taxon>
        <taxon>Embryophyta</taxon>
        <taxon>Tracheophyta</taxon>
        <taxon>Spermatophyta</taxon>
        <taxon>Magnoliopsida</taxon>
        <taxon>eudicotyledons</taxon>
        <taxon>Gunneridae</taxon>
        <taxon>Pentapetalae</taxon>
        <taxon>rosids</taxon>
        <taxon>malvids</taxon>
        <taxon>Brassicales</taxon>
        <taxon>Brassicaceae</taxon>
        <taxon>Brassiceae</taxon>
        <taxon>Brassica</taxon>
    </lineage>
</organism>
<proteinExistence type="predicted"/>
<evidence type="ECO:0000313" key="1">
    <source>
        <dbReference type="EMBL" id="KAF2597962.1"/>
    </source>
</evidence>
<dbReference type="AlphaFoldDB" id="A0A8S9KV82"/>
<name>A0A8S9KV82_BRACR</name>
<reference evidence="1" key="1">
    <citation type="submission" date="2019-12" db="EMBL/GenBank/DDBJ databases">
        <title>Genome sequencing and annotation of Brassica cretica.</title>
        <authorList>
            <person name="Studholme D.J."/>
            <person name="Sarris P.F."/>
        </authorList>
    </citation>
    <scope>NUCLEOTIDE SEQUENCE</scope>
    <source>
        <strain evidence="1">PFS-001/15</strain>
        <tissue evidence="1">Leaf</tissue>
    </source>
</reference>
<dbReference type="Proteomes" id="UP000712281">
    <property type="component" value="Unassembled WGS sequence"/>
</dbReference>
<accession>A0A8S9KV82</accession>